<dbReference type="Gene3D" id="3.40.50.300">
    <property type="entry name" value="P-loop containing nucleotide triphosphate hydrolases"/>
    <property type="match status" value="1"/>
</dbReference>
<evidence type="ECO:0000256" key="6">
    <source>
        <dbReference type="SAM" id="MobiDB-lite"/>
    </source>
</evidence>
<dbReference type="Proteomes" id="UP000647416">
    <property type="component" value="Unassembled WGS sequence"/>
</dbReference>
<comment type="similarity">
    <text evidence="1">Belongs to the FtsK/SpoIIIE/SftA family.</text>
</comment>
<evidence type="ECO:0000256" key="1">
    <source>
        <dbReference type="ARBA" id="ARBA00006474"/>
    </source>
</evidence>
<evidence type="ECO:0000256" key="5">
    <source>
        <dbReference type="PROSITE-ProRule" id="PRU00289"/>
    </source>
</evidence>
<evidence type="ECO:0000256" key="4">
    <source>
        <dbReference type="ARBA" id="ARBA00023125"/>
    </source>
</evidence>
<feature type="transmembrane region" description="Helical" evidence="7">
    <location>
        <begin position="183"/>
        <end position="205"/>
    </location>
</feature>
<dbReference type="InterPro" id="IPR027417">
    <property type="entry name" value="P-loop_NTPase"/>
</dbReference>
<dbReference type="PROSITE" id="PS50901">
    <property type="entry name" value="FTSK"/>
    <property type="match status" value="1"/>
</dbReference>
<keyword evidence="7" id="KW-1133">Transmembrane helix</keyword>
<dbReference type="SUPFAM" id="SSF52540">
    <property type="entry name" value="P-loop containing nucleoside triphosphate hydrolases"/>
    <property type="match status" value="1"/>
</dbReference>
<dbReference type="PANTHER" id="PTHR22683:SF41">
    <property type="entry name" value="DNA TRANSLOCASE FTSK"/>
    <property type="match status" value="1"/>
</dbReference>
<reference evidence="9" key="1">
    <citation type="submission" date="2020-08" db="EMBL/GenBank/DDBJ databases">
        <title>Genome public.</title>
        <authorList>
            <person name="Liu C."/>
            <person name="Sun Q."/>
        </authorList>
    </citation>
    <scope>NUCLEOTIDE SEQUENCE</scope>
    <source>
        <strain evidence="9">NSJ-50</strain>
    </source>
</reference>
<evidence type="ECO:0000256" key="3">
    <source>
        <dbReference type="ARBA" id="ARBA00022840"/>
    </source>
</evidence>
<dbReference type="CDD" id="cd01127">
    <property type="entry name" value="TrwB_TraG_TraD_VirD4"/>
    <property type="match status" value="1"/>
</dbReference>
<keyword evidence="10" id="KW-1185">Reference proteome</keyword>
<name>A0A926FFK6_9FIRM</name>
<dbReference type="GO" id="GO:0005524">
    <property type="term" value="F:ATP binding"/>
    <property type="evidence" value="ECO:0007669"/>
    <property type="project" value="UniProtKB-UniRule"/>
</dbReference>
<dbReference type="InterPro" id="IPR050206">
    <property type="entry name" value="FtsK/SpoIIIE/SftA"/>
</dbReference>
<keyword evidence="2 5" id="KW-0547">Nucleotide-binding</keyword>
<dbReference type="InterPro" id="IPR002543">
    <property type="entry name" value="FtsK_dom"/>
</dbReference>
<proteinExistence type="inferred from homology"/>
<dbReference type="InterPro" id="IPR018541">
    <property type="entry name" value="Ftsk_gamma"/>
</dbReference>
<accession>A0A926FFK6</accession>
<evidence type="ECO:0000256" key="7">
    <source>
        <dbReference type="SAM" id="Phobius"/>
    </source>
</evidence>
<dbReference type="SMART" id="SM00843">
    <property type="entry name" value="Ftsk_gamma"/>
    <property type="match status" value="1"/>
</dbReference>
<dbReference type="EMBL" id="JACRTE010000023">
    <property type="protein sequence ID" value="MBC8597354.1"/>
    <property type="molecule type" value="Genomic_DNA"/>
</dbReference>
<dbReference type="PANTHER" id="PTHR22683">
    <property type="entry name" value="SPORULATION PROTEIN RELATED"/>
    <property type="match status" value="1"/>
</dbReference>
<feature type="compositionally biased region" description="Basic and acidic residues" evidence="6">
    <location>
        <begin position="261"/>
        <end position="272"/>
    </location>
</feature>
<feature type="region of interest" description="Disordered" evidence="6">
    <location>
        <begin position="1"/>
        <end position="26"/>
    </location>
</feature>
<dbReference type="Pfam" id="PF09397">
    <property type="entry name" value="FtsK_gamma"/>
    <property type="match status" value="1"/>
</dbReference>
<keyword evidence="3 5" id="KW-0067">ATP-binding</keyword>
<feature type="binding site" evidence="5">
    <location>
        <begin position="508"/>
        <end position="515"/>
    </location>
    <ligand>
        <name>ATP</name>
        <dbReference type="ChEBI" id="CHEBI:30616"/>
    </ligand>
</feature>
<feature type="compositionally biased region" description="Low complexity" evidence="6">
    <location>
        <begin position="14"/>
        <end position="26"/>
    </location>
</feature>
<feature type="region of interest" description="Disordered" evidence="6">
    <location>
        <begin position="246"/>
        <end position="285"/>
    </location>
</feature>
<sequence length="837" mass="92444">MKNKMAQQKKAKGAKGTSVKSSAPSKAAKTAKENSHLYEIIAIIAIAVSLWLVLSLYFNNGGPAGTATVKFLQGMFGTSIYFLPPYALFLLIHSMIHKNYRELKSKYLMCVIMFFLFAGLIHVLSGVEGWEYRLEHKTLADYWKKYYLYYSASENAYMRGSGVIGEIIARPVISMFNYLGSDIFFISMILIFSICVFDVSFFKALNNFTSYVKAKSAKKASQKQSDEPYGYSDRPAQTQKRKIKEIDIFGDNEKTPSAPKADAEKAEPKDETVPDEDYKEPEIKLYNKGQTGFAELLDKNGKEGKALNEKAEKSEKTENPKDGEKGENDDNKPDEKIVEELNEANDKASEIIEYEYPSVELLTPPKANKNTHDIEDELKRNSKKLVDTLKSFGVSAKVVEISMGPTVTRYELTPDAGVKVSKITGLSKDIALNLAAKSVRIEAPIPGKSAVGIELANKVTNIVTLREVLESKEFINAKSKLSVALGKDIGGNPIIIDIAKMPHLLIAGATGAGKSVCINTLVMSILYKADPNEVKLVMIDPKVVELGVYNGAPHLLIPVVTDAKKAAGALNWAVSEMTERYSKFADNNVRDINGYNELMELNETPQLKMPQMVIIIDELADLMMVAPADVETYICRLAQMARAAGMHLVIATQRPSVNVITGTIKANIPSRISFMVSSQIDSRTILDMSGAEKLIGRGDMLYMPVGASSPTRLQCSYVSDKEVEAVVAAVSKNCAPQYKEDVIERLNAEEVYNPEGDDPGDNDELLPKAIELVIERGQISTSQLQRSFRIGYNRAGSIIDQMEARGIISGLDGNKPRQALIAREEYNEMLMSNKLQD</sequence>
<feature type="transmembrane region" description="Helical" evidence="7">
    <location>
        <begin position="37"/>
        <end position="58"/>
    </location>
</feature>
<feature type="region of interest" description="Disordered" evidence="6">
    <location>
        <begin position="299"/>
        <end position="335"/>
    </location>
</feature>
<keyword evidence="7" id="KW-0472">Membrane</keyword>
<dbReference type="SUPFAM" id="SSF46785">
    <property type="entry name" value="Winged helix' DNA-binding domain"/>
    <property type="match status" value="1"/>
</dbReference>
<dbReference type="AlphaFoldDB" id="A0A926FFK6"/>
<dbReference type="InterPro" id="IPR036390">
    <property type="entry name" value="WH_DNA-bd_sf"/>
</dbReference>
<dbReference type="Gene3D" id="3.30.980.40">
    <property type="match status" value="1"/>
</dbReference>
<protein>
    <submittedName>
        <fullName evidence="9">DNA translocase FtsK</fullName>
    </submittedName>
</protein>
<feature type="compositionally biased region" description="Basic residues" evidence="6">
    <location>
        <begin position="1"/>
        <end position="13"/>
    </location>
</feature>
<comment type="caution">
    <text evidence="9">The sequence shown here is derived from an EMBL/GenBank/DDBJ whole genome shotgun (WGS) entry which is preliminary data.</text>
</comment>
<dbReference type="GO" id="GO:0003677">
    <property type="term" value="F:DNA binding"/>
    <property type="evidence" value="ECO:0007669"/>
    <property type="project" value="UniProtKB-KW"/>
</dbReference>
<feature type="domain" description="FtsK" evidence="8">
    <location>
        <begin position="491"/>
        <end position="683"/>
    </location>
</feature>
<keyword evidence="4" id="KW-0238">DNA-binding</keyword>
<organism evidence="9 10">
    <name type="scientific">Qingrenia yutianensis</name>
    <dbReference type="NCBI Taxonomy" id="2763676"/>
    <lineage>
        <taxon>Bacteria</taxon>
        <taxon>Bacillati</taxon>
        <taxon>Bacillota</taxon>
        <taxon>Clostridia</taxon>
        <taxon>Eubacteriales</taxon>
        <taxon>Oscillospiraceae</taxon>
        <taxon>Qingrenia</taxon>
    </lineage>
</organism>
<dbReference type="GO" id="GO:0016020">
    <property type="term" value="C:membrane"/>
    <property type="evidence" value="ECO:0007669"/>
    <property type="project" value="UniProtKB-SubCell"/>
</dbReference>
<dbReference type="Pfam" id="PF01580">
    <property type="entry name" value="FtsK_SpoIIIE"/>
    <property type="match status" value="1"/>
</dbReference>
<keyword evidence="7" id="KW-0812">Transmembrane</keyword>
<evidence type="ECO:0000313" key="10">
    <source>
        <dbReference type="Proteomes" id="UP000647416"/>
    </source>
</evidence>
<evidence type="ECO:0000313" key="9">
    <source>
        <dbReference type="EMBL" id="MBC8597354.1"/>
    </source>
</evidence>
<dbReference type="InterPro" id="IPR041027">
    <property type="entry name" value="FtsK_alpha"/>
</dbReference>
<evidence type="ECO:0000259" key="8">
    <source>
        <dbReference type="PROSITE" id="PS50901"/>
    </source>
</evidence>
<evidence type="ECO:0000256" key="2">
    <source>
        <dbReference type="ARBA" id="ARBA00022741"/>
    </source>
</evidence>
<feature type="transmembrane region" description="Helical" evidence="7">
    <location>
        <begin position="108"/>
        <end position="127"/>
    </location>
</feature>
<dbReference type="InterPro" id="IPR036388">
    <property type="entry name" value="WH-like_DNA-bd_sf"/>
</dbReference>
<feature type="transmembrane region" description="Helical" evidence="7">
    <location>
        <begin position="78"/>
        <end position="96"/>
    </location>
</feature>
<gene>
    <name evidence="9" type="ORF">H8706_10840</name>
</gene>
<dbReference type="Gene3D" id="1.10.10.10">
    <property type="entry name" value="Winged helix-like DNA-binding domain superfamily/Winged helix DNA-binding domain"/>
    <property type="match status" value="1"/>
</dbReference>
<dbReference type="Pfam" id="PF17854">
    <property type="entry name" value="FtsK_alpha"/>
    <property type="match status" value="1"/>
</dbReference>